<evidence type="ECO:0000313" key="3">
    <source>
        <dbReference type="Proteomes" id="UP001243420"/>
    </source>
</evidence>
<evidence type="ECO:0000313" key="2">
    <source>
        <dbReference type="EMBL" id="WGH80045.1"/>
    </source>
</evidence>
<protein>
    <submittedName>
        <fullName evidence="2">Uncharacterized protein</fullName>
    </submittedName>
</protein>
<evidence type="ECO:0000256" key="1">
    <source>
        <dbReference type="SAM" id="SignalP"/>
    </source>
</evidence>
<sequence length="363" mass="36958">MGALGRLIRAAPLLATLAATGWALSANPFAAPFVERSTAELSLALERQVARRASAEWLRSELAQAVAARDADRAAMLLALADDLGREVPRAEAEALLAEASGWMASAASCGACMADIGACPGLAQLAACAIPFEMSPLGDLNALRRAGLAWADGAEIDRLDAGLALVGLGATGALLASGGTSLSVKAGAGLLRTARRMGTLTPGLARSLRVPIRPEALPGWLAGTRTLDEVTDTARLAAAGAVAADMGRVRAATSTAEALRLARLVDGPDDAARLARVAEAAGPRTSRTLAVLGKARAFRATIRLSRAAAGALALIWLSLLQLGIVLATRAGGLLLRAAAPQSAAPLRPRTRALGPAGPRPIR</sequence>
<accession>A0ABY8LIQ6</accession>
<feature type="chain" id="PRO_5045505335" evidence="1">
    <location>
        <begin position="26"/>
        <end position="363"/>
    </location>
</feature>
<dbReference type="RefSeq" id="WP_279967084.1">
    <property type="nucleotide sequence ID" value="NZ_CP122537.1"/>
</dbReference>
<reference evidence="2 3" key="1">
    <citation type="submission" date="2023-04" db="EMBL/GenBank/DDBJ databases">
        <title>Jannaschia ovalis sp. nov., a marine bacterium isolated from sea tidal flat.</title>
        <authorList>
            <person name="Kwon D.Y."/>
            <person name="Kim J.-J."/>
        </authorList>
    </citation>
    <scope>NUCLEOTIDE SEQUENCE [LARGE SCALE GENOMIC DNA]</scope>
    <source>
        <strain evidence="2 3">GRR-S6-38</strain>
    </source>
</reference>
<proteinExistence type="predicted"/>
<keyword evidence="3" id="KW-1185">Reference proteome</keyword>
<name>A0ABY8LIQ6_9RHOB</name>
<feature type="signal peptide" evidence="1">
    <location>
        <begin position="1"/>
        <end position="25"/>
    </location>
</feature>
<gene>
    <name evidence="2" type="ORF">P8627_07225</name>
</gene>
<organism evidence="2 3">
    <name type="scientific">Jannaschia ovalis</name>
    <dbReference type="NCBI Taxonomy" id="3038773"/>
    <lineage>
        <taxon>Bacteria</taxon>
        <taxon>Pseudomonadati</taxon>
        <taxon>Pseudomonadota</taxon>
        <taxon>Alphaproteobacteria</taxon>
        <taxon>Rhodobacterales</taxon>
        <taxon>Roseobacteraceae</taxon>
        <taxon>Jannaschia</taxon>
    </lineage>
</organism>
<dbReference type="Proteomes" id="UP001243420">
    <property type="component" value="Chromosome"/>
</dbReference>
<dbReference type="EMBL" id="CP122537">
    <property type="protein sequence ID" value="WGH80045.1"/>
    <property type="molecule type" value="Genomic_DNA"/>
</dbReference>
<keyword evidence="1" id="KW-0732">Signal</keyword>